<sequence length="362" mass="40673">MKKFHIIFTIALLFLIPKTAFCKGWLDVSTTYNRYIGWACQPGSADPVGIHIYADGHYIGGGNAAIVREFAVQYACNSITSRHGFDISIDVPAVLLDGTIRDVTVYAIYANNRSERLNNTPVKLKFFALPGKEKPTVIGDVVGRDLGSQEVGSLGHIGIWDGRNVLEAIGYGDANDTIKETPWSSFSSKPNLWKTISPVWQGDFRQRFCDESVCWHRQNDNGVLYLLGNQTRTTWLQEMAARSAYVKYKIGASYTLSAYFTPARQGLSYWTKSFCSPFASQCQMTKVERKPIRGFYRCDGLVLDAWTSTAIRGGTPLLGQEIYAAPHQSVVDSWNRQMSYQIAWNRIITPANVHANLQQRNW</sequence>
<dbReference type="GeneID" id="43131486"/>
<evidence type="ECO:0000313" key="2">
    <source>
        <dbReference type="Proteomes" id="UP000000784"/>
    </source>
</evidence>
<dbReference type="EMBL" id="CP000884">
    <property type="protein sequence ID" value="ABX33223.1"/>
    <property type="molecule type" value="Genomic_DNA"/>
</dbReference>
<proteinExistence type="predicted"/>
<evidence type="ECO:0000313" key="1">
    <source>
        <dbReference type="EMBL" id="ABX33223.1"/>
    </source>
</evidence>
<gene>
    <name evidence="1" type="ordered locus">Daci_0577</name>
</gene>
<reference evidence="2" key="2">
    <citation type="submission" date="2007-11" db="EMBL/GenBank/DDBJ databases">
        <title>Complete sequence of Delftia acidovorans DSM 14801 / SPH-1.</title>
        <authorList>
            <person name="Copeland A."/>
            <person name="Lucas S."/>
            <person name="Lapidus A."/>
            <person name="Barry K."/>
            <person name="Glavina del Rio T."/>
            <person name="Dalin E."/>
            <person name="Tice H."/>
            <person name="Pitluck S."/>
            <person name="Lowry S."/>
            <person name="Clum A."/>
            <person name="Schmutz J."/>
            <person name="Larimer F."/>
            <person name="Land M."/>
            <person name="Hauser L."/>
            <person name="Kyrpides N."/>
            <person name="Kim E."/>
            <person name="Schleheck D."/>
            <person name="Richardson P."/>
        </authorList>
    </citation>
    <scope>NUCLEOTIDE SEQUENCE [LARGE SCALE GENOMIC DNA]</scope>
    <source>
        <strain evidence="2">DSM 14801 / SPH-1</strain>
    </source>
</reference>
<organism evidence="1 2">
    <name type="scientific">Delftia acidovorans (strain DSM 14801 / SPH-1)</name>
    <dbReference type="NCBI Taxonomy" id="398578"/>
    <lineage>
        <taxon>Bacteria</taxon>
        <taxon>Pseudomonadati</taxon>
        <taxon>Pseudomonadota</taxon>
        <taxon>Betaproteobacteria</taxon>
        <taxon>Burkholderiales</taxon>
        <taxon>Comamonadaceae</taxon>
        <taxon>Delftia</taxon>
    </lineage>
</organism>
<reference evidence="1 2" key="1">
    <citation type="journal article" date="2004" name="Appl. Environ. Microbiol.">
        <title>Mineralization of individual congeners of linear alkylbenzenesulfonate by defined pairs of heterotrophic bacteria.</title>
        <authorList>
            <person name="Schleheck D."/>
            <person name="Knepper T.P."/>
            <person name="Fischer K."/>
            <person name="Cook A.M."/>
        </authorList>
    </citation>
    <scope>NUCLEOTIDE SEQUENCE [LARGE SCALE GENOMIC DNA]</scope>
    <source>
        <strain evidence="2">DSM 14801 / SPH-1</strain>
    </source>
</reference>
<keyword evidence="2" id="KW-1185">Reference proteome</keyword>
<dbReference type="RefSeq" id="WP_012202509.1">
    <property type="nucleotide sequence ID" value="NC_010002.1"/>
</dbReference>
<dbReference type="Proteomes" id="UP000000784">
    <property type="component" value="Chromosome"/>
</dbReference>
<dbReference type="KEGG" id="dac:Daci_0577"/>
<name>A9BQ08_DELAS</name>
<accession>A9BQ08</accession>
<dbReference type="AlphaFoldDB" id="A9BQ08"/>
<protein>
    <submittedName>
        <fullName evidence="1">Uncharacterized protein</fullName>
    </submittedName>
</protein>
<dbReference type="HOGENOM" id="CLU_805913_0_0_4"/>